<evidence type="ECO:0000313" key="2">
    <source>
        <dbReference type="EMBL" id="KAK7441547.1"/>
    </source>
</evidence>
<reference evidence="2 3" key="1">
    <citation type="submission" date="2024-01" db="EMBL/GenBank/DDBJ databases">
        <title>A draft genome for the cacao thread blight pathogen Marasmiellus scandens.</title>
        <authorList>
            <person name="Baruah I.K."/>
            <person name="Leung J."/>
            <person name="Bukari Y."/>
            <person name="Amoako-Attah I."/>
            <person name="Meinhardt L.W."/>
            <person name="Bailey B.A."/>
            <person name="Cohen S.P."/>
        </authorList>
    </citation>
    <scope>NUCLEOTIDE SEQUENCE [LARGE SCALE GENOMIC DNA]</scope>
    <source>
        <strain evidence="2 3">GH-19</strain>
    </source>
</reference>
<evidence type="ECO:0000256" key="1">
    <source>
        <dbReference type="SAM" id="SignalP"/>
    </source>
</evidence>
<dbReference type="EMBL" id="JBANRG010000062">
    <property type="protein sequence ID" value="KAK7441547.1"/>
    <property type="molecule type" value="Genomic_DNA"/>
</dbReference>
<sequence>MRTSFLAAATILLSQSFVLGNPLVARQSETFRCGSGALSRALSARQAQVEPLCPPGQTCCGAIETGVCVTLRPGFACPV</sequence>
<protein>
    <recommendedName>
        <fullName evidence="4">Hydrophobin</fullName>
    </recommendedName>
</protein>
<evidence type="ECO:0008006" key="4">
    <source>
        <dbReference type="Google" id="ProtNLM"/>
    </source>
</evidence>
<comment type="caution">
    <text evidence="2">The sequence shown here is derived from an EMBL/GenBank/DDBJ whole genome shotgun (WGS) entry which is preliminary data.</text>
</comment>
<evidence type="ECO:0000313" key="3">
    <source>
        <dbReference type="Proteomes" id="UP001498398"/>
    </source>
</evidence>
<dbReference type="Proteomes" id="UP001498398">
    <property type="component" value="Unassembled WGS sequence"/>
</dbReference>
<gene>
    <name evidence="2" type="ORF">VKT23_016542</name>
</gene>
<keyword evidence="3" id="KW-1185">Reference proteome</keyword>
<name>A0ABR1IWT8_9AGAR</name>
<accession>A0ABR1IWT8</accession>
<organism evidence="2 3">
    <name type="scientific">Marasmiellus scandens</name>
    <dbReference type="NCBI Taxonomy" id="2682957"/>
    <lineage>
        <taxon>Eukaryota</taxon>
        <taxon>Fungi</taxon>
        <taxon>Dikarya</taxon>
        <taxon>Basidiomycota</taxon>
        <taxon>Agaricomycotina</taxon>
        <taxon>Agaricomycetes</taxon>
        <taxon>Agaricomycetidae</taxon>
        <taxon>Agaricales</taxon>
        <taxon>Marasmiineae</taxon>
        <taxon>Omphalotaceae</taxon>
        <taxon>Marasmiellus</taxon>
    </lineage>
</organism>
<proteinExistence type="predicted"/>
<keyword evidence="1" id="KW-0732">Signal</keyword>
<feature type="signal peptide" evidence="1">
    <location>
        <begin position="1"/>
        <end position="20"/>
    </location>
</feature>
<feature type="chain" id="PRO_5046459664" description="Hydrophobin" evidence="1">
    <location>
        <begin position="21"/>
        <end position="79"/>
    </location>
</feature>